<feature type="compositionally biased region" description="Polar residues" evidence="2">
    <location>
        <begin position="719"/>
        <end position="748"/>
    </location>
</feature>
<dbReference type="InterPro" id="IPR036875">
    <property type="entry name" value="Znf_CCHC_sf"/>
</dbReference>
<dbReference type="SUPFAM" id="SSF57756">
    <property type="entry name" value="Retrovirus zinc finger-like domains"/>
    <property type="match status" value="1"/>
</dbReference>
<feature type="region of interest" description="Disordered" evidence="2">
    <location>
        <begin position="519"/>
        <end position="558"/>
    </location>
</feature>
<proteinExistence type="predicted"/>
<feature type="compositionally biased region" description="Polar residues" evidence="2">
    <location>
        <begin position="346"/>
        <end position="370"/>
    </location>
</feature>
<dbReference type="Pfam" id="PF00098">
    <property type="entry name" value="zf-CCHC"/>
    <property type="match status" value="1"/>
</dbReference>
<keyword evidence="1" id="KW-0863">Zinc-finger</keyword>
<feature type="region of interest" description="Disordered" evidence="2">
    <location>
        <begin position="1"/>
        <end position="27"/>
    </location>
</feature>
<dbReference type="OrthoDB" id="3550095at2759"/>
<protein>
    <recommendedName>
        <fullName evidence="3">CCHC-type domain-containing protein</fullName>
    </recommendedName>
</protein>
<feature type="region of interest" description="Disordered" evidence="2">
    <location>
        <begin position="571"/>
        <end position="595"/>
    </location>
</feature>
<feature type="region of interest" description="Disordered" evidence="2">
    <location>
        <begin position="622"/>
        <end position="788"/>
    </location>
</feature>
<organism evidence="4 5">
    <name type="scientific">Coleophoma cylindrospora</name>
    <dbReference type="NCBI Taxonomy" id="1849047"/>
    <lineage>
        <taxon>Eukaryota</taxon>
        <taxon>Fungi</taxon>
        <taxon>Dikarya</taxon>
        <taxon>Ascomycota</taxon>
        <taxon>Pezizomycotina</taxon>
        <taxon>Leotiomycetes</taxon>
        <taxon>Helotiales</taxon>
        <taxon>Dermateaceae</taxon>
        <taxon>Coleophoma</taxon>
    </lineage>
</organism>
<feature type="compositionally biased region" description="Low complexity" evidence="2">
    <location>
        <begin position="251"/>
        <end position="263"/>
    </location>
</feature>
<keyword evidence="1" id="KW-0862">Zinc</keyword>
<feature type="compositionally biased region" description="Low complexity" evidence="2">
    <location>
        <begin position="112"/>
        <end position="135"/>
    </location>
</feature>
<dbReference type="AlphaFoldDB" id="A0A3D8R6B0"/>
<feature type="compositionally biased region" description="Basic and acidic residues" evidence="2">
    <location>
        <begin position="371"/>
        <end position="382"/>
    </location>
</feature>
<dbReference type="SMART" id="SM00343">
    <property type="entry name" value="ZnF_C2HC"/>
    <property type="match status" value="1"/>
</dbReference>
<feature type="compositionally biased region" description="Polar residues" evidence="2">
    <location>
        <begin position="651"/>
        <end position="665"/>
    </location>
</feature>
<dbReference type="GO" id="GO:0008270">
    <property type="term" value="F:zinc ion binding"/>
    <property type="evidence" value="ECO:0007669"/>
    <property type="project" value="UniProtKB-KW"/>
</dbReference>
<dbReference type="Proteomes" id="UP000256645">
    <property type="component" value="Unassembled WGS sequence"/>
</dbReference>
<dbReference type="PROSITE" id="PS50158">
    <property type="entry name" value="ZF_CCHC"/>
    <property type="match status" value="1"/>
</dbReference>
<feature type="compositionally biased region" description="Low complexity" evidence="2">
    <location>
        <begin position="271"/>
        <end position="284"/>
    </location>
</feature>
<feature type="compositionally biased region" description="Polar residues" evidence="2">
    <location>
        <begin position="47"/>
        <end position="61"/>
    </location>
</feature>
<dbReference type="InterPro" id="IPR001878">
    <property type="entry name" value="Znf_CCHC"/>
</dbReference>
<dbReference type="GO" id="GO:0003676">
    <property type="term" value="F:nucleic acid binding"/>
    <property type="evidence" value="ECO:0007669"/>
    <property type="project" value="InterPro"/>
</dbReference>
<feature type="compositionally biased region" description="Low complexity" evidence="2">
    <location>
        <begin position="172"/>
        <end position="193"/>
    </location>
</feature>
<comment type="caution">
    <text evidence="4">The sequence shown here is derived from an EMBL/GenBank/DDBJ whole genome shotgun (WGS) entry which is preliminary data.</text>
</comment>
<feature type="compositionally biased region" description="Low complexity" evidence="2">
    <location>
        <begin position="1"/>
        <end position="20"/>
    </location>
</feature>
<accession>A0A3D8R6B0</accession>
<gene>
    <name evidence="4" type="ORF">BP6252_08501</name>
</gene>
<feature type="domain" description="CCHC-type" evidence="3">
    <location>
        <begin position="31"/>
        <end position="46"/>
    </location>
</feature>
<feature type="compositionally biased region" description="Pro residues" evidence="2">
    <location>
        <begin position="684"/>
        <end position="696"/>
    </location>
</feature>
<dbReference type="EMBL" id="PDLM01000009">
    <property type="protein sequence ID" value="RDW69481.1"/>
    <property type="molecule type" value="Genomic_DNA"/>
</dbReference>
<feature type="compositionally biased region" description="Pro residues" evidence="2">
    <location>
        <begin position="627"/>
        <end position="636"/>
    </location>
</feature>
<keyword evidence="1" id="KW-0479">Metal-binding</keyword>
<dbReference type="Gene3D" id="4.10.60.10">
    <property type="entry name" value="Zinc finger, CCHC-type"/>
    <property type="match status" value="1"/>
</dbReference>
<sequence>MATTWSQGGQQRRASSQTGQKAQSSERLPVCFTCGEEGHFVVDCPKSRSNYRSGQRPTTTHGHGARPTIAGIAAPYQDTPSSAASGSHYPAAGGPVQAARYDAHSPHASYGPHSSYSPPNQPPQQYQQYPAQQPYAQPPPSSHSPYTNYSQNQQYHGHGHAPGPSPTPYAVPQGDPQYGYQGYQAPQGYNQYGQPPPQASYAGASYSPHQNQSYSQPPVHYSPPPNSYQGQNSNYAADYSYNHPQPPPPQSHQSPPNWNNTAPIAPPPYTTPAYQQPPQGQYNAEYANQYEQGASHPNYPHHPPFQSYSQEEYGYPPQPQDGSYAYGNSQDQGPYGYPGAPDGEQYYNQQSRASSIASTPYASPRGSNSSLRDKPKPDEMTSHHSTARRMSDSTEAAPVEVSKLYKWEFKKIFYEEQHKPAVDILRPLSAAFDDDATSLFIRSSTDTISRYVSKNHQKEFAENVRSSHHWLKLQQDPVFRPLDLDLPAISRYELDSLVKKQFILEVDIESNVDETTFAPSRKRAWSNQQVDVDNQGSNDTSPQHEKGSPQLKRQKSNSYAPTSNIWENLQGALTGRPGTPPVARVGTPSFGTEDDGVWAPQADEEVTAADPTEARLARLGVSGAPKPVEPMEPVPLPQDFHQQGRIYPPQRQDSGYVSSKGSYTNGIEPEIGQAHGSIRNPRWQIPPPPPPPPPRSPGMHHRTDGIDDTLSPVDDMQGENGSQDTTNVPAQNVSPLTPVSSETITQDPPQRRKIVRVISGKKAEPLRQEDDVTPKLKRNQPVVATAYE</sequence>
<dbReference type="STRING" id="1849047.A0A3D8R6B0"/>
<evidence type="ECO:0000313" key="5">
    <source>
        <dbReference type="Proteomes" id="UP000256645"/>
    </source>
</evidence>
<feature type="region of interest" description="Disordered" evidence="2">
    <location>
        <begin position="41"/>
        <end position="395"/>
    </location>
</feature>
<evidence type="ECO:0000313" key="4">
    <source>
        <dbReference type="EMBL" id="RDW69481.1"/>
    </source>
</evidence>
<name>A0A3D8R6B0_9HELO</name>
<evidence type="ECO:0000256" key="2">
    <source>
        <dbReference type="SAM" id="MobiDB-lite"/>
    </source>
</evidence>
<feature type="compositionally biased region" description="Basic and acidic residues" evidence="2">
    <location>
        <begin position="761"/>
        <end position="774"/>
    </location>
</feature>
<evidence type="ECO:0000256" key="1">
    <source>
        <dbReference type="PROSITE-ProRule" id="PRU00047"/>
    </source>
</evidence>
<reference evidence="4 5" key="1">
    <citation type="journal article" date="2018" name="IMA Fungus">
        <title>IMA Genome-F 9: Draft genome sequence of Annulohypoxylon stygium, Aspergillus mulundensis, Berkeleyomyces basicola (syn. Thielaviopsis basicola), Ceratocystis smalleyi, two Cercospora beticola strains, Coleophoma cylindrospora, Fusarium fracticaudum, Phialophora cf. hyalina, and Morchella septimelata.</title>
        <authorList>
            <person name="Wingfield B.D."/>
            <person name="Bills G.F."/>
            <person name="Dong Y."/>
            <person name="Huang W."/>
            <person name="Nel W.J."/>
            <person name="Swalarsk-Parry B.S."/>
            <person name="Vaghefi N."/>
            <person name="Wilken P.M."/>
            <person name="An Z."/>
            <person name="de Beer Z.W."/>
            <person name="De Vos L."/>
            <person name="Chen L."/>
            <person name="Duong T.A."/>
            <person name="Gao Y."/>
            <person name="Hammerbacher A."/>
            <person name="Kikkert J.R."/>
            <person name="Li Y."/>
            <person name="Li H."/>
            <person name="Li K."/>
            <person name="Li Q."/>
            <person name="Liu X."/>
            <person name="Ma X."/>
            <person name="Naidoo K."/>
            <person name="Pethybridge S.J."/>
            <person name="Sun J."/>
            <person name="Steenkamp E.T."/>
            <person name="van der Nest M.A."/>
            <person name="van Wyk S."/>
            <person name="Wingfield M.J."/>
            <person name="Xiong C."/>
            <person name="Yue Q."/>
            <person name="Zhang X."/>
        </authorList>
    </citation>
    <scope>NUCLEOTIDE SEQUENCE [LARGE SCALE GENOMIC DNA]</scope>
    <source>
        <strain evidence="4 5">BP6252</strain>
    </source>
</reference>
<feature type="compositionally biased region" description="Polar residues" evidence="2">
    <location>
        <begin position="525"/>
        <end position="541"/>
    </location>
</feature>
<evidence type="ECO:0000259" key="3">
    <source>
        <dbReference type="PROSITE" id="PS50158"/>
    </source>
</evidence>
<feature type="compositionally biased region" description="Polar residues" evidence="2">
    <location>
        <begin position="207"/>
        <end position="216"/>
    </location>
</feature>
<keyword evidence="5" id="KW-1185">Reference proteome</keyword>